<feature type="region of interest" description="Disordered" evidence="1">
    <location>
        <begin position="1"/>
        <end position="36"/>
    </location>
</feature>
<sequence length="126" mass="13902">MDRHITEETAPHGTDATSRERGGPEAPTFYGLTGLRTGGSEQQVTYSRLISTPVPAGKCNPKNFQQQADDQSLYAGKNWGYLRTTAREKKDEILNDQRTIRELTGKLSGSESGWKVPERSATFKAA</sequence>
<protein>
    <submittedName>
        <fullName evidence="2">Neuronal pentraxin-2-like protein</fullName>
    </submittedName>
</protein>
<organism evidence="2 3">
    <name type="scientific">Labeo rohita</name>
    <name type="common">Indian major carp</name>
    <name type="synonym">Cyprinus rohita</name>
    <dbReference type="NCBI Taxonomy" id="84645"/>
    <lineage>
        <taxon>Eukaryota</taxon>
        <taxon>Metazoa</taxon>
        <taxon>Chordata</taxon>
        <taxon>Craniata</taxon>
        <taxon>Vertebrata</taxon>
        <taxon>Euteleostomi</taxon>
        <taxon>Actinopterygii</taxon>
        <taxon>Neopterygii</taxon>
        <taxon>Teleostei</taxon>
        <taxon>Ostariophysi</taxon>
        <taxon>Cypriniformes</taxon>
        <taxon>Cyprinidae</taxon>
        <taxon>Labeoninae</taxon>
        <taxon>Labeonini</taxon>
        <taxon>Labeo</taxon>
    </lineage>
</organism>
<name>A0A498N0U7_LABRO</name>
<gene>
    <name evidence="2" type="ORF">ROHU_005917</name>
</gene>
<evidence type="ECO:0000256" key="1">
    <source>
        <dbReference type="SAM" id="MobiDB-lite"/>
    </source>
</evidence>
<evidence type="ECO:0000313" key="3">
    <source>
        <dbReference type="Proteomes" id="UP000290572"/>
    </source>
</evidence>
<feature type="compositionally biased region" description="Basic and acidic residues" evidence="1">
    <location>
        <begin position="1"/>
        <end position="10"/>
    </location>
</feature>
<comment type="caution">
    <text evidence="2">The sequence shown here is derived from an EMBL/GenBank/DDBJ whole genome shotgun (WGS) entry which is preliminary data.</text>
</comment>
<evidence type="ECO:0000313" key="2">
    <source>
        <dbReference type="EMBL" id="RXN25374.1"/>
    </source>
</evidence>
<dbReference type="EMBL" id="QBIY01012377">
    <property type="protein sequence ID" value="RXN25374.1"/>
    <property type="molecule type" value="Genomic_DNA"/>
</dbReference>
<reference evidence="2 3" key="1">
    <citation type="submission" date="2018-03" db="EMBL/GenBank/DDBJ databases">
        <title>Draft genome sequence of Rohu Carp (Labeo rohita).</title>
        <authorList>
            <person name="Das P."/>
            <person name="Kushwaha B."/>
            <person name="Joshi C.G."/>
            <person name="Kumar D."/>
            <person name="Nagpure N.S."/>
            <person name="Sahoo L."/>
            <person name="Das S.P."/>
            <person name="Bit A."/>
            <person name="Patnaik S."/>
            <person name="Meher P.K."/>
            <person name="Jayasankar P."/>
            <person name="Koringa P.G."/>
            <person name="Patel N.V."/>
            <person name="Hinsu A.T."/>
            <person name="Kumar R."/>
            <person name="Pandey M."/>
            <person name="Agarwal S."/>
            <person name="Srivastava S."/>
            <person name="Singh M."/>
            <person name="Iquebal M.A."/>
            <person name="Jaiswal S."/>
            <person name="Angadi U.B."/>
            <person name="Kumar N."/>
            <person name="Raza M."/>
            <person name="Shah T.M."/>
            <person name="Rai A."/>
            <person name="Jena J.K."/>
        </authorList>
    </citation>
    <scope>NUCLEOTIDE SEQUENCE [LARGE SCALE GENOMIC DNA]</scope>
    <source>
        <strain evidence="2">DASCIFA01</strain>
        <tissue evidence="2">Testis</tissue>
    </source>
</reference>
<keyword evidence="3" id="KW-1185">Reference proteome</keyword>
<accession>A0A498N0U7</accession>
<dbReference type="STRING" id="84645.A0A498N0U7"/>
<proteinExistence type="predicted"/>
<dbReference type="AlphaFoldDB" id="A0A498N0U7"/>
<feature type="region of interest" description="Disordered" evidence="1">
    <location>
        <begin position="107"/>
        <end position="126"/>
    </location>
</feature>
<dbReference type="Proteomes" id="UP000290572">
    <property type="component" value="Unassembled WGS sequence"/>
</dbReference>